<gene>
    <name evidence="2" type="ORF">ADUPG1_004825</name>
</gene>
<dbReference type="InterPro" id="IPR045403">
    <property type="entry name" value="HTH_59_Firmicutes_type"/>
</dbReference>
<organism evidence="2 3">
    <name type="scientific">Aduncisulcus paluster</name>
    <dbReference type="NCBI Taxonomy" id="2918883"/>
    <lineage>
        <taxon>Eukaryota</taxon>
        <taxon>Metamonada</taxon>
        <taxon>Carpediemonas-like organisms</taxon>
        <taxon>Aduncisulcus</taxon>
    </lineage>
</organism>
<reference evidence="2" key="1">
    <citation type="submission" date="2022-03" db="EMBL/GenBank/DDBJ databases">
        <title>Draft genome sequence of Aduncisulcus paluster, a free-living microaerophilic Fornicata.</title>
        <authorList>
            <person name="Yuyama I."/>
            <person name="Kume K."/>
            <person name="Tamura T."/>
            <person name="Inagaki Y."/>
            <person name="Hashimoto T."/>
        </authorList>
    </citation>
    <scope>NUCLEOTIDE SEQUENCE</scope>
    <source>
        <strain evidence="2">NY0171</strain>
    </source>
</reference>
<feature type="non-terminal residue" evidence="2">
    <location>
        <position position="1"/>
    </location>
</feature>
<name>A0ABQ5K9G6_9EUKA</name>
<dbReference type="EMBL" id="BQXS01007531">
    <property type="protein sequence ID" value="GKT27975.1"/>
    <property type="molecule type" value="Genomic_DNA"/>
</dbReference>
<evidence type="ECO:0000259" key="1">
    <source>
        <dbReference type="Pfam" id="PF20038"/>
    </source>
</evidence>
<sequence>GGVRVDQVDLQEVMTLTEAARKWRLADGATIRKAIERERFGKHELKRSGRTWLVTYKAMERVFGRVEKTPQDFT</sequence>
<comment type="caution">
    <text evidence="2">The sequence shown here is derived from an EMBL/GenBank/DDBJ whole genome shotgun (WGS) entry which is preliminary data.</text>
</comment>
<proteinExistence type="predicted"/>
<feature type="domain" description="Helix-turn-helix" evidence="1">
    <location>
        <begin position="9"/>
        <end position="67"/>
    </location>
</feature>
<accession>A0ABQ5K9G6</accession>
<dbReference type="Pfam" id="PF20038">
    <property type="entry name" value="HTH_59"/>
    <property type="match status" value="1"/>
</dbReference>
<protein>
    <recommendedName>
        <fullName evidence="1">Helix-turn-helix domain-containing protein</fullName>
    </recommendedName>
</protein>
<dbReference type="Proteomes" id="UP001057375">
    <property type="component" value="Unassembled WGS sequence"/>
</dbReference>
<evidence type="ECO:0000313" key="2">
    <source>
        <dbReference type="EMBL" id="GKT27975.1"/>
    </source>
</evidence>
<evidence type="ECO:0000313" key="3">
    <source>
        <dbReference type="Proteomes" id="UP001057375"/>
    </source>
</evidence>
<keyword evidence="3" id="KW-1185">Reference proteome</keyword>